<keyword evidence="2" id="KW-0449">Lipoprotein</keyword>
<accession>A0A0E1VX43</accession>
<name>A0A0E1VX43_BURPE</name>
<dbReference type="AlphaFoldDB" id="A0A0E1VX43"/>
<protein>
    <submittedName>
        <fullName evidence="2">Putative lipoprotein</fullName>
    </submittedName>
</protein>
<evidence type="ECO:0000313" key="2">
    <source>
        <dbReference type="EMBL" id="EET04739.1"/>
    </source>
</evidence>
<dbReference type="Gene3D" id="3.90.1720.10">
    <property type="entry name" value="endopeptidase domain like (from Nostoc punctiforme)"/>
    <property type="match status" value="1"/>
</dbReference>
<proteinExistence type="predicted"/>
<sequence>MNLHRSIVVPLVFSATFLAGCGSSVDGRFTSGMVAMGAVAGSTVAAYPIGADGTIGAQPLAVTTSDASGAFSLPALDRWPALIRATHGAYVEEATGAAATLEGDGLEAVYASAPSTIVVSPYSSAVVATARAAGGLTQANIAAAIATISAFVGDFDPQQTRPATMAAGAAAPAIEPGHQMALALGAESQSRTDAAADIATSIAAIVAQAAAGDTLDTCHAGAGDPRADGTLAAPVSSGCAITRGAARYAANARNTSGVTSLASLSAARTSRASPDQTAAATPDACADRAALLAQNLALFDGRRDDVQANLVGGVTRDNWRTVTTRSTWGPTAAFYGTLATPAACADADTFARELVIAAENYWIDQGINYCHHHIPGWTPPDDSAAAAPRYRNSSAGSTSGASSNGMTCTAQRSGTGAQIVPGTAPSAGFSASEIQWNGVDCSDFTSWIYNFVGLTGVRLPTAIGSQACAANEGADALPTPGVLLDIDSGNIDAMLPALKPGDLLYITQVDPLASGSDAGGYQLAHVVTWTGKRWSDLQAGPDAARYALARLGQPGSRLGGDLAKYLPLADLATQNPWMIIDSHYAGPAYRPFVGWYRRSLSNVRRIVGADAARRDPALAPYVIAPIASDARGDTLTLASPHANASAQQGWRMIYRQSGGTPSCVRAGIAQ</sequence>
<dbReference type="EMBL" id="CM000833">
    <property type="protein sequence ID" value="EET04739.1"/>
    <property type="molecule type" value="Genomic_DNA"/>
</dbReference>
<dbReference type="GeneID" id="92977504"/>
<dbReference type="PROSITE" id="PS51257">
    <property type="entry name" value="PROKAR_LIPOPROTEIN"/>
    <property type="match status" value="1"/>
</dbReference>
<gene>
    <name evidence="2" type="ORF">BURPS1710A_A2776</name>
</gene>
<organism evidence="2">
    <name type="scientific">Burkholderia pseudomallei 1710a</name>
    <dbReference type="NCBI Taxonomy" id="320371"/>
    <lineage>
        <taxon>Bacteria</taxon>
        <taxon>Pseudomonadati</taxon>
        <taxon>Pseudomonadota</taxon>
        <taxon>Betaproteobacteria</taxon>
        <taxon>Burkholderiales</taxon>
        <taxon>Burkholderiaceae</taxon>
        <taxon>Burkholderia</taxon>
        <taxon>pseudomallei group</taxon>
    </lineage>
</organism>
<feature type="compositionally biased region" description="Polar residues" evidence="1">
    <location>
        <begin position="406"/>
        <end position="415"/>
    </location>
</feature>
<dbReference type="HOGENOM" id="CLU_024912_0_0_4"/>
<feature type="compositionally biased region" description="Low complexity" evidence="1">
    <location>
        <begin position="392"/>
        <end position="405"/>
    </location>
</feature>
<reference evidence="2" key="1">
    <citation type="submission" date="2009-05" db="EMBL/GenBank/DDBJ databases">
        <authorList>
            <person name="Harkins D.M."/>
            <person name="DeShazer D."/>
            <person name="Woods D.E."/>
            <person name="Brinkac L.M."/>
            <person name="Brown K.A."/>
            <person name="Hung G.C."/>
            <person name="Tuanyok A."/>
            <person name="Zhang B."/>
            <person name="Nierman W.C."/>
        </authorList>
    </citation>
    <scope>NUCLEOTIDE SEQUENCE [LARGE SCALE GENOMIC DNA]</scope>
    <source>
        <strain evidence="2">1710a</strain>
    </source>
</reference>
<feature type="region of interest" description="Disordered" evidence="1">
    <location>
        <begin position="383"/>
        <end position="415"/>
    </location>
</feature>
<dbReference type="RefSeq" id="WP_004188497.1">
    <property type="nucleotide sequence ID" value="NZ_CM000833.1"/>
</dbReference>
<evidence type="ECO:0000256" key="1">
    <source>
        <dbReference type="SAM" id="MobiDB-lite"/>
    </source>
</evidence>
<dbReference type="Proteomes" id="UP000001812">
    <property type="component" value="Chromosome II"/>
</dbReference>